<comment type="subcellular location">
    <subcellularLocation>
        <location evidence="1">Nucleus</location>
    </subcellularLocation>
</comment>
<sequence length="357" mass="38917">MARFKLAEVEGSVMLPPCATDVLVSKAVQQKRSAKHKAVEGSSIPALQRTDDRKMNGERRDKGEDVGEEEDGDGDDNNKNVNVDVDVDEDEEPSIQQKLVALGISQGDGDFGASKAFPNASGEKSILGSRANVLMQAIRAQDQSLFDDTIEKMRDVKLIRTTVERLPQSVAAGDLLDMLVDRLQRFPTKAETLARWIREVLMEHTGALMSQQRNKALVALVEIVKERTQALEGLSRLQGRLELVLTRADKLKRAGRTMTGDAEPKAQYEEEEGSEDESDESSDDSDSEAGSEDAEDETGELDSEQSSSEDGSGSEMEDVAVRVPERAPRQGDIAMKKMNGHGPGDKIGSPDSSSDEI</sequence>
<dbReference type="EMBL" id="HG002081">
    <property type="protein sequence ID" value="CDF39826.1"/>
    <property type="molecule type" value="Genomic_DNA"/>
</dbReference>
<dbReference type="Gramene" id="CDF39826">
    <property type="protein sequence ID" value="CDF39826"/>
    <property type="gene ID" value="CHC_T00000442001"/>
</dbReference>
<evidence type="ECO:0000313" key="6">
    <source>
        <dbReference type="EMBL" id="CDF39826.1"/>
    </source>
</evidence>
<dbReference type="PANTHER" id="PTHR44267:SF1">
    <property type="entry name" value="WD REPEAT-CONTAINING PROTEIN 43"/>
    <property type="match status" value="1"/>
</dbReference>
<dbReference type="KEGG" id="ccp:CHC_T00000442001"/>
<feature type="domain" description="Small-subunit processome Utp12" evidence="5">
    <location>
        <begin position="142"/>
        <end position="245"/>
    </location>
</feature>
<feature type="compositionally biased region" description="Acidic residues" evidence="4">
    <location>
        <begin position="269"/>
        <end position="303"/>
    </location>
</feature>
<accession>R7QQR4</accession>
<comment type="similarity">
    <text evidence="3">Belongs to the UTP5 family.</text>
</comment>
<reference evidence="7" key="1">
    <citation type="journal article" date="2013" name="Proc. Natl. Acad. Sci. U.S.A.">
        <title>Genome structure and metabolic features in the red seaweed Chondrus crispus shed light on evolution of the Archaeplastida.</title>
        <authorList>
            <person name="Collen J."/>
            <person name="Porcel B."/>
            <person name="Carre W."/>
            <person name="Ball S.G."/>
            <person name="Chaparro C."/>
            <person name="Tonon T."/>
            <person name="Barbeyron T."/>
            <person name="Michel G."/>
            <person name="Noel B."/>
            <person name="Valentin K."/>
            <person name="Elias M."/>
            <person name="Artiguenave F."/>
            <person name="Arun A."/>
            <person name="Aury J.M."/>
            <person name="Barbosa-Neto J.F."/>
            <person name="Bothwell J.H."/>
            <person name="Bouget F.Y."/>
            <person name="Brillet L."/>
            <person name="Cabello-Hurtado F."/>
            <person name="Capella-Gutierrez S."/>
            <person name="Charrier B."/>
            <person name="Cladiere L."/>
            <person name="Cock J.M."/>
            <person name="Coelho S.M."/>
            <person name="Colleoni C."/>
            <person name="Czjzek M."/>
            <person name="Da Silva C."/>
            <person name="Delage L."/>
            <person name="Denoeud F."/>
            <person name="Deschamps P."/>
            <person name="Dittami S.M."/>
            <person name="Gabaldon T."/>
            <person name="Gachon C.M."/>
            <person name="Groisillier A."/>
            <person name="Herve C."/>
            <person name="Jabbari K."/>
            <person name="Katinka M."/>
            <person name="Kloareg B."/>
            <person name="Kowalczyk N."/>
            <person name="Labadie K."/>
            <person name="Leblanc C."/>
            <person name="Lopez P.J."/>
            <person name="McLachlan D.H."/>
            <person name="Meslet-Cladiere L."/>
            <person name="Moustafa A."/>
            <person name="Nehr Z."/>
            <person name="Nyvall Collen P."/>
            <person name="Panaud O."/>
            <person name="Partensky F."/>
            <person name="Poulain J."/>
            <person name="Rensing S.A."/>
            <person name="Rousvoal S."/>
            <person name="Samson G."/>
            <person name="Symeonidi A."/>
            <person name="Weissenbach J."/>
            <person name="Zambounis A."/>
            <person name="Wincker P."/>
            <person name="Boyen C."/>
        </authorList>
    </citation>
    <scope>NUCLEOTIDE SEQUENCE [LARGE SCALE GENOMIC DNA]</scope>
    <source>
        <strain evidence="7">cv. Stackhouse</strain>
    </source>
</reference>
<gene>
    <name evidence="6" type="ORF">CHC_T00000442001</name>
</gene>
<dbReference type="Proteomes" id="UP000012073">
    <property type="component" value="Unassembled WGS sequence"/>
</dbReference>
<organism evidence="6 7">
    <name type="scientific">Chondrus crispus</name>
    <name type="common">Carrageen Irish moss</name>
    <name type="synonym">Polymorpha crispa</name>
    <dbReference type="NCBI Taxonomy" id="2769"/>
    <lineage>
        <taxon>Eukaryota</taxon>
        <taxon>Rhodophyta</taxon>
        <taxon>Florideophyceae</taxon>
        <taxon>Rhodymeniophycidae</taxon>
        <taxon>Gigartinales</taxon>
        <taxon>Gigartinaceae</taxon>
        <taxon>Chondrus</taxon>
    </lineage>
</organism>
<evidence type="ECO:0000256" key="2">
    <source>
        <dbReference type="ARBA" id="ARBA00023242"/>
    </source>
</evidence>
<evidence type="ECO:0000256" key="4">
    <source>
        <dbReference type="SAM" id="MobiDB-lite"/>
    </source>
</evidence>
<dbReference type="OrthoDB" id="30195at2759"/>
<feature type="compositionally biased region" description="Acidic residues" evidence="4">
    <location>
        <begin position="66"/>
        <end position="75"/>
    </location>
</feature>
<evidence type="ECO:0000256" key="1">
    <source>
        <dbReference type="ARBA" id="ARBA00004123"/>
    </source>
</evidence>
<dbReference type="InterPro" id="IPR052414">
    <property type="entry name" value="U3_snoRNA-assoc_WDR"/>
</dbReference>
<protein>
    <recommendedName>
        <fullName evidence="5">Small-subunit processome Utp12 domain-containing protein</fullName>
    </recommendedName>
</protein>
<name>R7QQR4_CHOCR</name>
<keyword evidence="7" id="KW-1185">Reference proteome</keyword>
<evidence type="ECO:0000313" key="7">
    <source>
        <dbReference type="Proteomes" id="UP000012073"/>
    </source>
</evidence>
<dbReference type="GO" id="GO:0005730">
    <property type="term" value="C:nucleolus"/>
    <property type="evidence" value="ECO:0007669"/>
    <property type="project" value="TreeGrafter"/>
</dbReference>
<dbReference type="GO" id="GO:0000462">
    <property type="term" value="P:maturation of SSU-rRNA from tricistronic rRNA transcript (SSU-rRNA, 5.8S rRNA, LSU-rRNA)"/>
    <property type="evidence" value="ECO:0007669"/>
    <property type="project" value="TreeGrafter"/>
</dbReference>
<feature type="compositionally biased region" description="Basic and acidic residues" evidence="4">
    <location>
        <begin position="319"/>
        <end position="329"/>
    </location>
</feature>
<keyword evidence="2" id="KW-0539">Nucleus</keyword>
<dbReference type="GeneID" id="17317839"/>
<dbReference type="PANTHER" id="PTHR44267">
    <property type="entry name" value="WD REPEAT-CONTAINING PROTEIN 43"/>
    <property type="match status" value="1"/>
</dbReference>
<dbReference type="RefSeq" id="XP_005710120.1">
    <property type="nucleotide sequence ID" value="XM_005710063.1"/>
</dbReference>
<dbReference type="STRING" id="2769.R7QQR4"/>
<dbReference type="Pfam" id="PF04003">
    <property type="entry name" value="Utp12"/>
    <property type="match status" value="1"/>
</dbReference>
<feature type="compositionally biased region" description="Low complexity" evidence="4">
    <location>
        <begin position="304"/>
        <end position="314"/>
    </location>
</feature>
<feature type="region of interest" description="Disordered" evidence="4">
    <location>
        <begin position="27"/>
        <end position="83"/>
    </location>
</feature>
<feature type="compositionally biased region" description="Basic and acidic residues" evidence="4">
    <location>
        <begin position="49"/>
        <end position="65"/>
    </location>
</feature>
<evidence type="ECO:0000259" key="5">
    <source>
        <dbReference type="Pfam" id="PF04003"/>
    </source>
</evidence>
<dbReference type="AlphaFoldDB" id="R7QQR4"/>
<evidence type="ECO:0000256" key="3">
    <source>
        <dbReference type="ARBA" id="ARBA00038335"/>
    </source>
</evidence>
<dbReference type="InterPro" id="IPR007148">
    <property type="entry name" value="SSU_processome_Utp12"/>
</dbReference>
<proteinExistence type="inferred from homology"/>
<feature type="region of interest" description="Disordered" evidence="4">
    <location>
        <begin position="255"/>
        <end position="357"/>
    </location>
</feature>